<gene>
    <name evidence="1" type="ORF">ICN82_04390</name>
</gene>
<reference evidence="1" key="1">
    <citation type="submission" date="2020-09" db="EMBL/GenBank/DDBJ databases">
        <title>A novel bacterium of genus Mangrovicoccus, isolated from South China Sea.</title>
        <authorList>
            <person name="Huang H."/>
            <person name="Mo K."/>
            <person name="Hu Y."/>
        </authorList>
    </citation>
    <scope>NUCLEOTIDE SEQUENCE</scope>
    <source>
        <strain evidence="1">HB182678</strain>
    </source>
</reference>
<dbReference type="RefSeq" id="WP_193180044.1">
    <property type="nucleotide sequence ID" value="NZ_JACVXA010000009.1"/>
</dbReference>
<sequence>MLEDFNNRASLETIRELTDGHRWEELRHFTHRALKMIDESPHPFPELFLKRVVDSAHQTGISYTESFVAARRLGGTALERHEFIAKNCQGLDEGTYVSLGCECHAWNLLNRWGFRNSIRDLSPLCLGVHRFPQLFDILESEFKNYAQIGNISAKTHRASQLDMVVDKAYGVTWNHHRGSEWTVNEFERFREHVSELIPNFYQSSKRPGAVHIVSRWVSFVPSDVSSLDRLLRIIENAGASCPRLIILDFEENKMTPGLHRIADNVDFISSPYPPGYEWSNPKYRNSPEGLEWEKNLVSHVLDAL</sequence>
<proteinExistence type="predicted"/>
<evidence type="ECO:0000313" key="2">
    <source>
        <dbReference type="Proteomes" id="UP000609121"/>
    </source>
</evidence>
<dbReference type="AlphaFoldDB" id="A0A8J7CGS6"/>
<organism evidence="1 2">
    <name type="scientific">Mangrovicoccus algicola</name>
    <dbReference type="NCBI Taxonomy" id="2771008"/>
    <lineage>
        <taxon>Bacteria</taxon>
        <taxon>Pseudomonadati</taxon>
        <taxon>Pseudomonadota</taxon>
        <taxon>Alphaproteobacteria</taxon>
        <taxon>Rhodobacterales</taxon>
        <taxon>Paracoccaceae</taxon>
        <taxon>Mangrovicoccus</taxon>
    </lineage>
</organism>
<comment type="caution">
    <text evidence="1">The sequence shown here is derived from an EMBL/GenBank/DDBJ whole genome shotgun (WGS) entry which is preliminary data.</text>
</comment>
<dbReference type="Proteomes" id="UP000609121">
    <property type="component" value="Unassembled WGS sequence"/>
</dbReference>
<dbReference type="EMBL" id="JACVXA010000009">
    <property type="protein sequence ID" value="MBE3637440.1"/>
    <property type="molecule type" value="Genomic_DNA"/>
</dbReference>
<evidence type="ECO:0000313" key="1">
    <source>
        <dbReference type="EMBL" id="MBE3637440.1"/>
    </source>
</evidence>
<accession>A0A8J7CGS6</accession>
<protein>
    <submittedName>
        <fullName evidence="1">Uncharacterized protein</fullName>
    </submittedName>
</protein>
<keyword evidence="2" id="KW-1185">Reference proteome</keyword>
<name>A0A8J7CGS6_9RHOB</name>